<accession>A0A1H4YYU6</accession>
<feature type="chain" id="PRO_5011610534" evidence="1">
    <location>
        <begin position="34"/>
        <end position="132"/>
    </location>
</feature>
<keyword evidence="1" id="KW-0732">Signal</keyword>
<evidence type="ECO:0000313" key="4">
    <source>
        <dbReference type="Proteomes" id="UP000199622"/>
    </source>
</evidence>
<dbReference type="Proteomes" id="UP000199622">
    <property type="component" value="Unassembled WGS sequence"/>
</dbReference>
<dbReference type="InterPro" id="IPR036366">
    <property type="entry name" value="PGBDSf"/>
</dbReference>
<name>A0A1H4YYU6_9PSEU</name>
<dbReference type="EMBL" id="FNSO01000004">
    <property type="protein sequence ID" value="SED22200.1"/>
    <property type="molecule type" value="Genomic_DNA"/>
</dbReference>
<dbReference type="Pfam" id="PF01471">
    <property type="entry name" value="PG_binding_1"/>
    <property type="match status" value="1"/>
</dbReference>
<dbReference type="RefSeq" id="WP_091315379.1">
    <property type="nucleotide sequence ID" value="NZ_FNSO01000004.1"/>
</dbReference>
<feature type="domain" description="Peptidoglycan binding-like" evidence="2">
    <location>
        <begin position="69"/>
        <end position="125"/>
    </location>
</feature>
<dbReference type="InterPro" id="IPR002477">
    <property type="entry name" value="Peptidoglycan-bd-like"/>
</dbReference>
<dbReference type="STRING" id="208445.SAMN04489727_6955"/>
<dbReference type="InterPro" id="IPR036365">
    <property type="entry name" value="PGBD-like_sf"/>
</dbReference>
<reference evidence="4" key="1">
    <citation type="submission" date="2016-10" db="EMBL/GenBank/DDBJ databases">
        <authorList>
            <person name="Varghese N."/>
            <person name="Submissions S."/>
        </authorList>
    </citation>
    <scope>NUCLEOTIDE SEQUENCE [LARGE SCALE GENOMIC DNA]</scope>
    <source>
        <strain evidence="4">DSM 44544</strain>
    </source>
</reference>
<sequence>MARFGFGKKCIAALLAVGAILAGMLVNAAPASAADPQCTTYVSNSEGLLPSTRSGVTNCWMLRGNNSDGVWALQVSLTYCYGLYVGPNGPDGDFGGNTYNALKTVQRYHGITADGGYGRQTRSVMYFYPSCT</sequence>
<dbReference type="Gene3D" id="1.10.101.10">
    <property type="entry name" value="PGBD-like superfamily/PGBD"/>
    <property type="match status" value="1"/>
</dbReference>
<keyword evidence="4" id="KW-1185">Reference proteome</keyword>
<gene>
    <name evidence="3" type="ORF">SAMN04489727_6955</name>
</gene>
<proteinExistence type="predicted"/>
<evidence type="ECO:0000313" key="3">
    <source>
        <dbReference type="EMBL" id="SED22200.1"/>
    </source>
</evidence>
<evidence type="ECO:0000259" key="2">
    <source>
        <dbReference type="Pfam" id="PF01471"/>
    </source>
</evidence>
<organism evidence="3 4">
    <name type="scientific">Amycolatopsis tolypomycina</name>
    <dbReference type="NCBI Taxonomy" id="208445"/>
    <lineage>
        <taxon>Bacteria</taxon>
        <taxon>Bacillati</taxon>
        <taxon>Actinomycetota</taxon>
        <taxon>Actinomycetes</taxon>
        <taxon>Pseudonocardiales</taxon>
        <taxon>Pseudonocardiaceae</taxon>
        <taxon>Amycolatopsis</taxon>
    </lineage>
</organism>
<dbReference type="SUPFAM" id="SSF47090">
    <property type="entry name" value="PGBD-like"/>
    <property type="match status" value="1"/>
</dbReference>
<evidence type="ECO:0000256" key="1">
    <source>
        <dbReference type="SAM" id="SignalP"/>
    </source>
</evidence>
<feature type="signal peptide" evidence="1">
    <location>
        <begin position="1"/>
        <end position="33"/>
    </location>
</feature>
<dbReference type="AlphaFoldDB" id="A0A1H4YYU6"/>
<dbReference type="OrthoDB" id="3828307at2"/>
<protein>
    <submittedName>
        <fullName evidence="3">Putative peptidoglycan binding domain-containing protein</fullName>
    </submittedName>
</protein>